<gene>
    <name evidence="2" type="ORF">MGN01_40990</name>
</gene>
<dbReference type="InterPro" id="IPR021791">
    <property type="entry name" value="Phage_TAC_11"/>
</dbReference>
<sequence length="144" mass="15406">MSETDTSRTVVYAEYGGRRRRFCLPLDEISELERVCGVGIGAIAVRLSTNQFSVNDVLEPIRLGLEGGGCSALEAEAITLRYRPPLYPIAEFTELAARIIGAALYGVPRGKDESEGSDSPDPATSRSTTKPAGRSDGRPSKSEG</sequence>
<dbReference type="OrthoDB" id="7509188at2"/>
<feature type="region of interest" description="Disordered" evidence="1">
    <location>
        <begin position="108"/>
        <end position="144"/>
    </location>
</feature>
<proteinExistence type="predicted"/>
<evidence type="ECO:0000256" key="1">
    <source>
        <dbReference type="SAM" id="MobiDB-lite"/>
    </source>
</evidence>
<name>A0A512JQM2_9HYPH</name>
<dbReference type="EMBL" id="BJZV01000034">
    <property type="protein sequence ID" value="GEP12254.1"/>
    <property type="molecule type" value="Genomic_DNA"/>
</dbReference>
<feature type="compositionally biased region" description="Basic and acidic residues" evidence="1">
    <location>
        <begin position="133"/>
        <end position="144"/>
    </location>
</feature>
<reference evidence="2 3" key="1">
    <citation type="submission" date="2019-07" db="EMBL/GenBank/DDBJ databases">
        <title>Whole genome shotgun sequence of Methylobacterium gnaphalii NBRC 107716.</title>
        <authorList>
            <person name="Hosoyama A."/>
            <person name="Uohara A."/>
            <person name="Ohji S."/>
            <person name="Ichikawa N."/>
        </authorList>
    </citation>
    <scope>NUCLEOTIDE SEQUENCE [LARGE SCALE GENOMIC DNA]</scope>
    <source>
        <strain evidence="2 3">NBRC 107716</strain>
    </source>
</reference>
<dbReference type="Proteomes" id="UP000321750">
    <property type="component" value="Unassembled WGS sequence"/>
</dbReference>
<dbReference type="AlphaFoldDB" id="A0A512JQM2"/>
<dbReference type="RefSeq" id="WP_147048641.1">
    <property type="nucleotide sequence ID" value="NZ_BJZV01000034.1"/>
</dbReference>
<accession>A0A512JQM2</accession>
<evidence type="ECO:0000313" key="2">
    <source>
        <dbReference type="EMBL" id="GEP12254.1"/>
    </source>
</evidence>
<comment type="caution">
    <text evidence="2">The sequence shown here is derived from an EMBL/GenBank/DDBJ whole genome shotgun (WGS) entry which is preliminary data.</text>
</comment>
<evidence type="ECO:0008006" key="4">
    <source>
        <dbReference type="Google" id="ProtNLM"/>
    </source>
</evidence>
<dbReference type="Pfam" id="PF11836">
    <property type="entry name" value="Phage_TAC_11"/>
    <property type="match status" value="1"/>
</dbReference>
<organism evidence="2 3">
    <name type="scientific">Methylobacterium gnaphalii</name>
    <dbReference type="NCBI Taxonomy" id="1010610"/>
    <lineage>
        <taxon>Bacteria</taxon>
        <taxon>Pseudomonadati</taxon>
        <taxon>Pseudomonadota</taxon>
        <taxon>Alphaproteobacteria</taxon>
        <taxon>Hyphomicrobiales</taxon>
        <taxon>Methylobacteriaceae</taxon>
        <taxon>Methylobacterium</taxon>
    </lineage>
</organism>
<evidence type="ECO:0000313" key="3">
    <source>
        <dbReference type="Proteomes" id="UP000321750"/>
    </source>
</evidence>
<protein>
    <recommendedName>
        <fullName evidence="4">Gene transfer agent family protein</fullName>
    </recommendedName>
</protein>
<keyword evidence="3" id="KW-1185">Reference proteome</keyword>